<name>V6TFY5_GIAIN</name>
<accession>V6TFY5</accession>
<sequence>MRQPIVTEGVPRARTARACLRAPPTSLYTAPVCVYYLSHIYAFLPYMNHQQRNPMRPPTTTTTATEMIFSTCRLLPVAYHWGLPAA</sequence>
<dbReference type="AlphaFoldDB" id="V6TFY5"/>
<dbReference type="Proteomes" id="UP000018320">
    <property type="component" value="Unassembled WGS sequence"/>
</dbReference>
<organism evidence="1 2">
    <name type="scientific">Giardia intestinalis</name>
    <name type="common">Giardia lamblia</name>
    <dbReference type="NCBI Taxonomy" id="5741"/>
    <lineage>
        <taxon>Eukaryota</taxon>
        <taxon>Metamonada</taxon>
        <taxon>Diplomonadida</taxon>
        <taxon>Hexamitidae</taxon>
        <taxon>Giardiinae</taxon>
        <taxon>Giardia</taxon>
    </lineage>
</organism>
<protein>
    <submittedName>
        <fullName evidence="1">Uncharacterized protein</fullName>
    </submittedName>
</protein>
<reference evidence="1 2" key="2">
    <citation type="journal article" date="2013" name="Genome Biol. Evol.">
        <title>Genome sequencing of Giardia lamblia genotypes A2 and B isolates (DH and GS) and comparative analysis with the genomes of genotypes A1 and E (WB and Pig).</title>
        <authorList>
            <person name="Adam R.D."/>
            <person name="Dahlstrom E.W."/>
            <person name="Martens C.A."/>
            <person name="Bruno D.P."/>
            <person name="Barbian K.D."/>
            <person name="Ricklefs S.M."/>
            <person name="Hernandez M.M."/>
            <person name="Narla N.P."/>
            <person name="Patel R.B."/>
            <person name="Porcella S.F."/>
            <person name="Nash T.E."/>
        </authorList>
    </citation>
    <scope>NUCLEOTIDE SEQUENCE [LARGE SCALE GENOMIC DNA]</scope>
    <source>
        <strain evidence="1 2">DH</strain>
    </source>
</reference>
<comment type="caution">
    <text evidence="1">The sequence shown here is derived from an EMBL/GenBank/DDBJ whole genome shotgun (WGS) entry which is preliminary data.</text>
</comment>
<evidence type="ECO:0000313" key="1">
    <source>
        <dbReference type="EMBL" id="ESU37848.1"/>
    </source>
</evidence>
<reference evidence="2" key="1">
    <citation type="submission" date="2012-02" db="EMBL/GenBank/DDBJ databases">
        <title>Genome sequencing of Giardia lamblia Genotypes A2 and B isolates (DH and GS) and comparative analysis with the genomes of Genotypes A1 and E (WB and Pig).</title>
        <authorList>
            <person name="Adam R."/>
            <person name="Dahlstrom E."/>
            <person name="Martens C."/>
            <person name="Bruno D."/>
            <person name="Barbian K."/>
            <person name="Porcella S.F."/>
            <person name="Nash T."/>
        </authorList>
    </citation>
    <scope>NUCLEOTIDE SEQUENCE</scope>
    <source>
        <strain evidence="2">DH</strain>
    </source>
</reference>
<dbReference type="EMBL" id="AHGT01000021">
    <property type="protein sequence ID" value="ESU37848.1"/>
    <property type="molecule type" value="Genomic_DNA"/>
</dbReference>
<gene>
    <name evidence="1" type="ORF">DHA2_151504</name>
</gene>
<dbReference type="VEuPathDB" id="GiardiaDB:DHA2_151504"/>
<evidence type="ECO:0000313" key="2">
    <source>
        <dbReference type="Proteomes" id="UP000018320"/>
    </source>
</evidence>
<proteinExistence type="predicted"/>